<proteinExistence type="predicted"/>
<evidence type="ECO:0000313" key="3">
    <source>
        <dbReference type="Proteomes" id="UP000054370"/>
    </source>
</evidence>
<gene>
    <name evidence="2" type="ORF">AL548_005680</name>
</gene>
<dbReference type="Pfam" id="PF13302">
    <property type="entry name" value="Acetyltransf_3"/>
    <property type="match status" value="1"/>
</dbReference>
<dbReference type="SUPFAM" id="SSF55729">
    <property type="entry name" value="Acyl-CoA N-acyltransferases (Nat)"/>
    <property type="match status" value="1"/>
</dbReference>
<dbReference type="PROSITE" id="PS51186">
    <property type="entry name" value="GNAT"/>
    <property type="match status" value="1"/>
</dbReference>
<name>A0ABX4X3T1_VIBVL</name>
<dbReference type="PANTHER" id="PTHR43792:SF1">
    <property type="entry name" value="N-ACETYLTRANSFERASE DOMAIN-CONTAINING PROTEIN"/>
    <property type="match status" value="1"/>
</dbReference>
<evidence type="ECO:0000259" key="1">
    <source>
        <dbReference type="PROSITE" id="PS51186"/>
    </source>
</evidence>
<dbReference type="Gene3D" id="3.40.630.30">
    <property type="match status" value="1"/>
</dbReference>
<dbReference type="PANTHER" id="PTHR43792">
    <property type="entry name" value="GNAT FAMILY, PUTATIVE (AFU_ORTHOLOGUE AFUA_3G00765)-RELATED-RELATED"/>
    <property type="match status" value="1"/>
</dbReference>
<accession>A0ABX4X3T1</accession>
<dbReference type="InterPro" id="IPR051531">
    <property type="entry name" value="N-acetyltransferase"/>
</dbReference>
<dbReference type="EMBL" id="LOSH02000001">
    <property type="protein sequence ID" value="PNM78060.1"/>
    <property type="molecule type" value="Genomic_DNA"/>
</dbReference>
<sequence>MPTHLKTMRKINMALLCETERLIVRHFELNDSDFIIQLLNQASFIRYIADKNVRTTEDAIQYLTNGPIASYQHYGFGLSMVALKACGTPVGMCGVLKRPELEHPDLGYAFLEKHWRQGYAEEAAKAVLANAFERYQLEQILAVTLPDNQASNGLLQKLGFSQLGTKELYGMENNLYGIAGESLR</sequence>
<dbReference type="Proteomes" id="UP000054370">
    <property type="component" value="Unassembled WGS sequence"/>
</dbReference>
<dbReference type="InterPro" id="IPR000182">
    <property type="entry name" value="GNAT_dom"/>
</dbReference>
<protein>
    <submittedName>
        <fullName evidence="2">N-acetyltransferase</fullName>
    </submittedName>
</protein>
<reference evidence="2" key="1">
    <citation type="submission" date="2017-12" db="EMBL/GenBank/DDBJ databases">
        <title>FDA dAtabase for Regulatory Grade micrObial Sequences (FDA-ARGOS): Supporting development and validation of Infectious Disease Dx tests.</title>
        <authorList>
            <person name="Hoffmann M."/>
            <person name="Allard M."/>
            <person name="Evans P."/>
            <person name="Brown E."/>
            <person name="Tallon L.J."/>
            <person name="Sadzewicz L."/>
            <person name="Sengamalay N."/>
            <person name="Ott S."/>
            <person name="Godinez A."/>
            <person name="Nagaraj S."/>
            <person name="Vavikolanu K."/>
            <person name="Aluvathingal J."/>
            <person name="Nadendla S."/>
            <person name="Hobson J."/>
            <person name="Sichtig H."/>
        </authorList>
    </citation>
    <scope>NUCLEOTIDE SEQUENCE [LARGE SCALE GENOMIC DNA]</scope>
    <source>
        <strain evidence="2">FDAARGOS_118</strain>
    </source>
</reference>
<comment type="caution">
    <text evidence="2">The sequence shown here is derived from an EMBL/GenBank/DDBJ whole genome shotgun (WGS) entry which is preliminary data.</text>
</comment>
<keyword evidence="3" id="KW-1185">Reference proteome</keyword>
<dbReference type="InterPro" id="IPR016181">
    <property type="entry name" value="Acyl_CoA_acyltransferase"/>
</dbReference>
<evidence type="ECO:0000313" key="2">
    <source>
        <dbReference type="EMBL" id="PNM78060.1"/>
    </source>
</evidence>
<organism evidence="2 3">
    <name type="scientific">Vibrio vulnificus</name>
    <dbReference type="NCBI Taxonomy" id="672"/>
    <lineage>
        <taxon>Bacteria</taxon>
        <taxon>Pseudomonadati</taxon>
        <taxon>Pseudomonadota</taxon>
        <taxon>Gammaproteobacteria</taxon>
        <taxon>Vibrionales</taxon>
        <taxon>Vibrionaceae</taxon>
        <taxon>Vibrio</taxon>
    </lineage>
</organism>
<feature type="domain" description="N-acetyltransferase" evidence="1">
    <location>
        <begin position="22"/>
        <end position="176"/>
    </location>
</feature>